<keyword evidence="1" id="KW-0687">Ribonucleoprotein</keyword>
<proteinExistence type="predicted"/>
<keyword evidence="2" id="KW-1185">Reference proteome</keyword>
<dbReference type="Proteomes" id="UP000827976">
    <property type="component" value="Chromosome 11"/>
</dbReference>
<accession>A0ACB7V6X9</accession>
<organism evidence="1 2">
    <name type="scientific">Dioscorea alata</name>
    <name type="common">Purple yam</name>
    <dbReference type="NCBI Taxonomy" id="55571"/>
    <lineage>
        <taxon>Eukaryota</taxon>
        <taxon>Viridiplantae</taxon>
        <taxon>Streptophyta</taxon>
        <taxon>Embryophyta</taxon>
        <taxon>Tracheophyta</taxon>
        <taxon>Spermatophyta</taxon>
        <taxon>Magnoliopsida</taxon>
        <taxon>Liliopsida</taxon>
        <taxon>Dioscoreales</taxon>
        <taxon>Dioscoreaceae</taxon>
        <taxon>Dioscorea</taxon>
    </lineage>
</organism>
<reference evidence="2" key="1">
    <citation type="journal article" date="2022" name="Nat. Commun.">
        <title>Chromosome evolution and the genetic basis of agronomically important traits in greater yam.</title>
        <authorList>
            <person name="Bredeson J.V."/>
            <person name="Lyons J.B."/>
            <person name="Oniyinde I.O."/>
            <person name="Okereke N.R."/>
            <person name="Kolade O."/>
            <person name="Nnabue I."/>
            <person name="Nwadili C.O."/>
            <person name="Hribova E."/>
            <person name="Parker M."/>
            <person name="Nwogha J."/>
            <person name="Shu S."/>
            <person name="Carlson J."/>
            <person name="Kariba R."/>
            <person name="Muthemba S."/>
            <person name="Knop K."/>
            <person name="Barton G.J."/>
            <person name="Sherwood A.V."/>
            <person name="Lopez-Montes A."/>
            <person name="Asiedu R."/>
            <person name="Jamnadass R."/>
            <person name="Muchugi A."/>
            <person name="Goodstein D."/>
            <person name="Egesi C.N."/>
            <person name="Featherston J."/>
            <person name="Asfaw A."/>
            <person name="Simpson G.G."/>
            <person name="Dolezel J."/>
            <person name="Hendre P.S."/>
            <person name="Van Deynze A."/>
            <person name="Kumar P.L."/>
            <person name="Obidiegwu J.E."/>
            <person name="Bhattacharjee R."/>
            <person name="Rokhsar D.S."/>
        </authorList>
    </citation>
    <scope>NUCLEOTIDE SEQUENCE [LARGE SCALE GENOMIC DNA]</scope>
    <source>
        <strain evidence="2">cv. TDa95/00328</strain>
    </source>
</reference>
<comment type="caution">
    <text evidence="1">The sequence shown here is derived from an EMBL/GenBank/DDBJ whole genome shotgun (WGS) entry which is preliminary data.</text>
</comment>
<evidence type="ECO:0000313" key="2">
    <source>
        <dbReference type="Proteomes" id="UP000827976"/>
    </source>
</evidence>
<dbReference type="EMBL" id="CM037021">
    <property type="protein sequence ID" value="KAH7669069.1"/>
    <property type="molecule type" value="Genomic_DNA"/>
</dbReference>
<evidence type="ECO:0000313" key="1">
    <source>
        <dbReference type="EMBL" id="KAH7669069.1"/>
    </source>
</evidence>
<sequence length="130" mass="14844">MLKFLSKVQIEFNPLNPRTAACMEFLAQCNSRKAKESNPACQVEVKRCIDDHPPQITVTYVNGVVENIDAASTPAQHIRQRILERGQLLETEQMFREAGEPWPVLIPEEELHQTFPGTKVSFFLLSFLFV</sequence>
<name>A0ACB7V6X9_DIOAL</name>
<keyword evidence="1" id="KW-0689">Ribosomal protein</keyword>
<protein>
    <submittedName>
        <fullName evidence="1">Large subunit ribosomal protein L53 protein</fullName>
    </submittedName>
</protein>
<gene>
    <name evidence="1" type="ORF">IHE45_11G052800</name>
</gene>